<reference evidence="2" key="1">
    <citation type="submission" date="2018-06" db="EMBL/GenBank/DDBJ databases">
        <authorList>
            <person name="Zhirakovskaya E."/>
        </authorList>
    </citation>
    <scope>NUCLEOTIDE SEQUENCE</scope>
</reference>
<dbReference type="Pfam" id="PF01627">
    <property type="entry name" value="Hpt"/>
    <property type="match status" value="1"/>
</dbReference>
<feature type="domain" description="HPt" evidence="1">
    <location>
        <begin position="32"/>
        <end position="102"/>
    </location>
</feature>
<dbReference type="InterPro" id="IPR036641">
    <property type="entry name" value="HPT_dom_sf"/>
</dbReference>
<evidence type="ECO:0000259" key="1">
    <source>
        <dbReference type="Pfam" id="PF01627"/>
    </source>
</evidence>
<organism evidence="2">
    <name type="scientific">hydrothermal vent metagenome</name>
    <dbReference type="NCBI Taxonomy" id="652676"/>
    <lineage>
        <taxon>unclassified sequences</taxon>
        <taxon>metagenomes</taxon>
        <taxon>ecological metagenomes</taxon>
    </lineage>
</organism>
<dbReference type="EMBL" id="UOEH01000588">
    <property type="protein sequence ID" value="VAW07550.1"/>
    <property type="molecule type" value="Genomic_DNA"/>
</dbReference>
<sequence>MTAAAMIDLDHLEKYVVGDVALRDEILLIFGDQVQQLSEQFSIDQSDDGWGDTAHAIKGAARGIGAWVLGDLCAEAEALTGKIPGKSEKRAALLVSLRQHLETTLGEAKRLRDIN</sequence>
<dbReference type="SUPFAM" id="SSF47226">
    <property type="entry name" value="Histidine-containing phosphotransfer domain, HPT domain"/>
    <property type="match status" value="1"/>
</dbReference>
<proteinExistence type="predicted"/>
<dbReference type="InterPro" id="IPR008207">
    <property type="entry name" value="Sig_transdc_His_kin_Hpt_dom"/>
</dbReference>
<name>A0A3B0SSU4_9ZZZZ</name>
<dbReference type="AlphaFoldDB" id="A0A3B0SSU4"/>
<dbReference type="GO" id="GO:0000160">
    <property type="term" value="P:phosphorelay signal transduction system"/>
    <property type="evidence" value="ECO:0007669"/>
    <property type="project" value="InterPro"/>
</dbReference>
<accession>A0A3B0SSU4</accession>
<protein>
    <recommendedName>
        <fullName evidence="1">HPt domain-containing protein</fullName>
    </recommendedName>
</protein>
<gene>
    <name evidence="2" type="ORF">MNBD_ALPHA05-1132</name>
</gene>
<evidence type="ECO:0000313" key="2">
    <source>
        <dbReference type="EMBL" id="VAW07550.1"/>
    </source>
</evidence>
<dbReference type="Gene3D" id="1.20.120.160">
    <property type="entry name" value="HPT domain"/>
    <property type="match status" value="1"/>
</dbReference>